<dbReference type="SMART" id="SM00028">
    <property type="entry name" value="TPR"/>
    <property type="match status" value="1"/>
</dbReference>
<dbReference type="Gene3D" id="6.10.140.1460">
    <property type="match status" value="1"/>
</dbReference>
<dbReference type="AlphaFoldDB" id="A0A0B7AZG0"/>
<keyword evidence="3" id="KW-0847">Vitamin C</keyword>
<dbReference type="GO" id="GO:0031418">
    <property type="term" value="F:L-ascorbic acid binding"/>
    <property type="evidence" value="ECO:0007669"/>
    <property type="project" value="UniProtKB-KW"/>
</dbReference>
<feature type="signal peptide" evidence="8">
    <location>
        <begin position="1"/>
        <end position="31"/>
    </location>
</feature>
<evidence type="ECO:0000256" key="4">
    <source>
        <dbReference type="ARBA" id="ARBA00022964"/>
    </source>
</evidence>
<protein>
    <recommendedName>
        <fullName evidence="9">Prolyl 4-hydroxylase alpha subunit domain-containing protein</fullName>
    </recommendedName>
</protein>
<evidence type="ECO:0000256" key="5">
    <source>
        <dbReference type="ARBA" id="ARBA00023002"/>
    </source>
</evidence>
<sequence>MKMSSVRVYFSCSVSIALCLVLFSGVDTATSINDDRFMSDVNLERYYVIEENALSNADVLLRDDYFGTDDEEEEEEEHLQHAPNLTTFRSVIDEAKAVHRLAGPDLKTFLAHPINVYHLFRRLDNGWRKGLELLLQTTPCKKWNLPLIVGRLRYLIENLPGSDELGHVVEYIAKVQNMYEINVKDIVDGRIGGTLALKPLTIAEQFEIVKILHEKDDMRTTLKWLHAINEQLPQLSSAQREGLNFSKTDILNLMASAYYDMRQVSNALEVTEKALELDPTNRIAISNHLFFTNKLAIQMDKSEPSLTRTFSGKQISKYERLCGRKKQRKVTKKKCRLIRVGFMHYKMEPISYKPNIVVFHDVIRNKTSDTLKNYAHETQSDLAWISEETFQSPKFSVDLNLDKLTENSVKQETKILLDQVSTLSSLVNEKPETLQQLQVFNVGLEGIHLKHHWSEMHLYSPPVKKWRKEAGAYFVFLNDVKIGGEIVFPDNNIILHPEKGSVLFYYHSKVSLHSFCPVIGSSLWVAVQPIQEHLRNYCVDDDEWL</sequence>
<dbReference type="InterPro" id="IPR019734">
    <property type="entry name" value="TPR_rpt"/>
</dbReference>
<accession>A0A0B7AZG0</accession>
<evidence type="ECO:0000256" key="7">
    <source>
        <dbReference type="PROSITE-ProRule" id="PRU00339"/>
    </source>
</evidence>
<organism evidence="10">
    <name type="scientific">Arion vulgaris</name>
    <dbReference type="NCBI Taxonomy" id="1028688"/>
    <lineage>
        <taxon>Eukaryota</taxon>
        <taxon>Metazoa</taxon>
        <taxon>Spiralia</taxon>
        <taxon>Lophotrochozoa</taxon>
        <taxon>Mollusca</taxon>
        <taxon>Gastropoda</taxon>
        <taxon>Heterobranchia</taxon>
        <taxon>Euthyneura</taxon>
        <taxon>Panpulmonata</taxon>
        <taxon>Eupulmonata</taxon>
        <taxon>Stylommatophora</taxon>
        <taxon>Helicina</taxon>
        <taxon>Arionoidea</taxon>
        <taxon>Arionidae</taxon>
        <taxon>Arion</taxon>
    </lineage>
</organism>
<dbReference type="InterPro" id="IPR045054">
    <property type="entry name" value="P4HA-like"/>
</dbReference>
<dbReference type="InterPro" id="IPR011990">
    <property type="entry name" value="TPR-like_helical_dom_sf"/>
</dbReference>
<dbReference type="InterPro" id="IPR059068">
    <property type="entry name" value="TPR_P4H"/>
</dbReference>
<dbReference type="GO" id="GO:0005506">
    <property type="term" value="F:iron ion binding"/>
    <property type="evidence" value="ECO:0007669"/>
    <property type="project" value="InterPro"/>
</dbReference>
<evidence type="ECO:0000256" key="1">
    <source>
        <dbReference type="ARBA" id="ARBA00001961"/>
    </source>
</evidence>
<dbReference type="PROSITE" id="PS50005">
    <property type="entry name" value="TPR"/>
    <property type="match status" value="1"/>
</dbReference>
<keyword evidence="5" id="KW-0560">Oxidoreductase</keyword>
<dbReference type="PANTHER" id="PTHR10869:SF244">
    <property type="entry name" value="PROLYL 4-HYDROXYLASE SUBUNIT ALPHA-2"/>
    <property type="match status" value="1"/>
</dbReference>
<keyword evidence="4" id="KW-0223">Dioxygenase</keyword>
<dbReference type="PANTHER" id="PTHR10869">
    <property type="entry name" value="PROLYL 4-HYDROXYLASE ALPHA SUBUNIT"/>
    <property type="match status" value="1"/>
</dbReference>
<dbReference type="SMART" id="SM00702">
    <property type="entry name" value="P4Hc"/>
    <property type="match status" value="1"/>
</dbReference>
<dbReference type="Gene3D" id="1.25.40.10">
    <property type="entry name" value="Tetratricopeptide repeat domain"/>
    <property type="match status" value="1"/>
</dbReference>
<proteinExistence type="predicted"/>
<keyword evidence="8" id="KW-0732">Signal</keyword>
<dbReference type="SUPFAM" id="SSF48452">
    <property type="entry name" value="TPR-like"/>
    <property type="match status" value="1"/>
</dbReference>
<name>A0A0B7AZG0_9EUPU</name>
<comment type="cofactor">
    <cofactor evidence="1">
        <name>L-ascorbate</name>
        <dbReference type="ChEBI" id="CHEBI:38290"/>
    </cofactor>
</comment>
<dbReference type="EMBL" id="HACG01039117">
    <property type="protein sequence ID" value="CEK85982.1"/>
    <property type="molecule type" value="Transcribed_RNA"/>
</dbReference>
<evidence type="ECO:0000256" key="2">
    <source>
        <dbReference type="ARBA" id="ARBA00022723"/>
    </source>
</evidence>
<dbReference type="Pfam" id="PF08336">
    <property type="entry name" value="P4Ha_N"/>
    <property type="match status" value="1"/>
</dbReference>
<evidence type="ECO:0000313" key="10">
    <source>
        <dbReference type="EMBL" id="CEK85982.1"/>
    </source>
</evidence>
<dbReference type="InterPro" id="IPR006620">
    <property type="entry name" value="Pro_4_hyd_alph"/>
</dbReference>
<feature type="domain" description="Prolyl 4-hydroxylase alpha subunit" evidence="9">
    <location>
        <begin position="354"/>
        <end position="531"/>
    </location>
</feature>
<feature type="repeat" description="TPR" evidence="7">
    <location>
        <begin position="248"/>
        <end position="281"/>
    </location>
</feature>
<dbReference type="GO" id="GO:0005783">
    <property type="term" value="C:endoplasmic reticulum"/>
    <property type="evidence" value="ECO:0007669"/>
    <property type="project" value="InterPro"/>
</dbReference>
<gene>
    <name evidence="10" type="primary">ORF151238</name>
</gene>
<evidence type="ECO:0000256" key="3">
    <source>
        <dbReference type="ARBA" id="ARBA00022896"/>
    </source>
</evidence>
<evidence type="ECO:0000256" key="8">
    <source>
        <dbReference type="SAM" id="SignalP"/>
    </source>
</evidence>
<keyword evidence="7" id="KW-0802">TPR repeat</keyword>
<feature type="chain" id="PRO_5002111919" description="Prolyl 4-hydroxylase alpha subunit domain-containing protein" evidence="8">
    <location>
        <begin position="32"/>
        <end position="545"/>
    </location>
</feature>
<dbReference type="GO" id="GO:0004656">
    <property type="term" value="F:procollagen-proline 4-dioxygenase activity"/>
    <property type="evidence" value="ECO:0007669"/>
    <property type="project" value="InterPro"/>
</dbReference>
<keyword evidence="6" id="KW-0408">Iron</keyword>
<dbReference type="InterPro" id="IPR013547">
    <property type="entry name" value="P4H_N"/>
</dbReference>
<reference evidence="10" key="1">
    <citation type="submission" date="2014-12" db="EMBL/GenBank/DDBJ databases">
        <title>Insight into the proteome of Arion vulgaris.</title>
        <authorList>
            <person name="Aradska J."/>
            <person name="Bulat T."/>
            <person name="Smidak R."/>
            <person name="Sarate P."/>
            <person name="Gangsoo J."/>
            <person name="Sialana F."/>
            <person name="Bilban M."/>
            <person name="Lubec G."/>
        </authorList>
    </citation>
    <scope>NUCLEOTIDE SEQUENCE</scope>
    <source>
        <tissue evidence="10">Skin</tissue>
    </source>
</reference>
<evidence type="ECO:0000259" key="9">
    <source>
        <dbReference type="SMART" id="SM00702"/>
    </source>
</evidence>
<evidence type="ECO:0000256" key="6">
    <source>
        <dbReference type="ARBA" id="ARBA00023004"/>
    </source>
</evidence>
<keyword evidence="2" id="KW-0479">Metal-binding</keyword>
<dbReference type="Pfam" id="PF23558">
    <property type="entry name" value="TPR_P4H"/>
    <property type="match status" value="1"/>
</dbReference>
<dbReference type="Gene3D" id="2.60.120.620">
    <property type="entry name" value="q2cbj1_9rhob like domain"/>
    <property type="match status" value="1"/>
</dbReference>